<sequence length="78" mass="9063">RIYVIDGNTRLKAAHVRRCHQSLLTKLGDWRPSGSQPLLDQLPPLLSRFDQAWTDFEGSYVAELMRIEVEARRPMERA</sequence>
<accession>A0A812WLL3</accession>
<dbReference type="Proteomes" id="UP000601435">
    <property type="component" value="Unassembled WGS sequence"/>
</dbReference>
<dbReference type="OrthoDB" id="418975at2759"/>
<dbReference type="EMBL" id="CAJNJA010033333">
    <property type="protein sequence ID" value="CAE7677730.1"/>
    <property type="molecule type" value="Genomic_DNA"/>
</dbReference>
<organism evidence="1 2">
    <name type="scientific">Symbiodinium necroappetens</name>
    <dbReference type="NCBI Taxonomy" id="1628268"/>
    <lineage>
        <taxon>Eukaryota</taxon>
        <taxon>Sar</taxon>
        <taxon>Alveolata</taxon>
        <taxon>Dinophyceae</taxon>
        <taxon>Suessiales</taxon>
        <taxon>Symbiodiniaceae</taxon>
        <taxon>Symbiodinium</taxon>
    </lineage>
</organism>
<name>A0A812WLL3_9DINO</name>
<evidence type="ECO:0000313" key="1">
    <source>
        <dbReference type="EMBL" id="CAE7677730.1"/>
    </source>
</evidence>
<evidence type="ECO:0000313" key="2">
    <source>
        <dbReference type="Proteomes" id="UP000601435"/>
    </source>
</evidence>
<gene>
    <name evidence="1" type="primary">p65</name>
    <name evidence="1" type="ORF">SNEC2469_LOCUS19458</name>
</gene>
<feature type="non-terminal residue" evidence="1">
    <location>
        <position position="1"/>
    </location>
</feature>
<reference evidence="1" key="1">
    <citation type="submission" date="2021-02" db="EMBL/GenBank/DDBJ databases">
        <authorList>
            <person name="Dougan E. K."/>
            <person name="Rhodes N."/>
            <person name="Thang M."/>
            <person name="Chan C."/>
        </authorList>
    </citation>
    <scope>NUCLEOTIDE SEQUENCE</scope>
</reference>
<keyword evidence="2" id="KW-1185">Reference proteome</keyword>
<feature type="non-terminal residue" evidence="1">
    <location>
        <position position="78"/>
    </location>
</feature>
<comment type="caution">
    <text evidence="1">The sequence shown here is derived from an EMBL/GenBank/DDBJ whole genome shotgun (WGS) entry which is preliminary data.</text>
</comment>
<proteinExistence type="predicted"/>
<dbReference type="AlphaFoldDB" id="A0A812WLL3"/>
<protein>
    <submittedName>
        <fullName evidence="1">p65 protein</fullName>
    </submittedName>
</protein>